<dbReference type="AlphaFoldDB" id="A0AAE1WIX4"/>
<keyword evidence="7" id="KW-0539">Nucleus</keyword>
<evidence type="ECO:0000256" key="2">
    <source>
        <dbReference type="ARBA" id="ARBA00004123"/>
    </source>
</evidence>
<dbReference type="PANTHER" id="PTHR22930:SF281">
    <property type="entry name" value="NUCLEASE"/>
    <property type="match status" value="1"/>
</dbReference>
<name>A0AAE1WIX4_9LAMI</name>
<keyword evidence="12" id="KW-1185">Reference proteome</keyword>
<evidence type="ECO:0000256" key="4">
    <source>
        <dbReference type="ARBA" id="ARBA00022722"/>
    </source>
</evidence>
<keyword evidence="6" id="KW-0378">Hydrolase</keyword>
<feature type="region of interest" description="Disordered" evidence="8">
    <location>
        <begin position="316"/>
        <end position="335"/>
    </location>
</feature>
<comment type="subcellular location">
    <subcellularLocation>
        <location evidence="2">Nucleus</location>
    </subcellularLocation>
</comment>
<dbReference type="GO" id="GO:0046872">
    <property type="term" value="F:metal ion binding"/>
    <property type="evidence" value="ECO:0007669"/>
    <property type="project" value="UniProtKB-KW"/>
</dbReference>
<keyword evidence="4" id="KW-0540">Nuclease</keyword>
<evidence type="ECO:0008006" key="13">
    <source>
        <dbReference type="Google" id="ProtNLM"/>
    </source>
</evidence>
<dbReference type="EMBL" id="JACGWL010000010">
    <property type="protein sequence ID" value="KAK4394166.1"/>
    <property type="molecule type" value="Genomic_DNA"/>
</dbReference>
<dbReference type="PANTHER" id="PTHR22930">
    <property type="match status" value="1"/>
</dbReference>
<dbReference type="Pfam" id="PF13359">
    <property type="entry name" value="DDE_Tnp_4"/>
    <property type="match status" value="1"/>
</dbReference>
<feature type="compositionally biased region" description="Low complexity" evidence="8">
    <location>
        <begin position="326"/>
        <end position="335"/>
    </location>
</feature>
<evidence type="ECO:0000256" key="1">
    <source>
        <dbReference type="ARBA" id="ARBA00001968"/>
    </source>
</evidence>
<dbReference type="InterPro" id="IPR045249">
    <property type="entry name" value="HARBI1-like"/>
</dbReference>
<evidence type="ECO:0000259" key="10">
    <source>
        <dbReference type="Pfam" id="PF26138"/>
    </source>
</evidence>
<feature type="domain" description="DDE Tnp4" evidence="9">
    <location>
        <begin position="100"/>
        <end position="215"/>
    </location>
</feature>
<comment type="caution">
    <text evidence="11">The sequence shown here is derived from an EMBL/GenBank/DDBJ whole genome shotgun (WGS) entry which is preliminary data.</text>
</comment>
<organism evidence="11 12">
    <name type="scientific">Sesamum angolense</name>
    <dbReference type="NCBI Taxonomy" id="2727404"/>
    <lineage>
        <taxon>Eukaryota</taxon>
        <taxon>Viridiplantae</taxon>
        <taxon>Streptophyta</taxon>
        <taxon>Embryophyta</taxon>
        <taxon>Tracheophyta</taxon>
        <taxon>Spermatophyta</taxon>
        <taxon>Magnoliopsida</taxon>
        <taxon>eudicotyledons</taxon>
        <taxon>Gunneridae</taxon>
        <taxon>Pentapetalae</taxon>
        <taxon>asterids</taxon>
        <taxon>lamiids</taxon>
        <taxon>Lamiales</taxon>
        <taxon>Pedaliaceae</taxon>
        <taxon>Sesamum</taxon>
    </lineage>
</organism>
<sequence>MDRNAFGHLCYILQESGWVKETKNVIAPEQVVMFLSILSHHKKNCVVKHDFMRSSRTVSKHFHAVLHAVYKLHTVLLAKPIPTTEDCLKLSWKWFMVPLHEKGRYRTRKGQIAVNVLSVCNPNMQFIYALSSWEESAANSHVLCDAIHRDDGLHVPSSNYYLCENGYENAEGFLMPYRGVRYHLRKWDHGTGGPQNKEELFNLKHSSARNVKEDVQPAESNIKAEPPITSKLHLWKKQYSTLMIIMTKSGLGWDESHHMETVEDNKAWDEFVKIDPFGKRMRYNSWPLFPAWCEIFRKDRATRERAGFHGLDEEQPQSYNMNCDPTVNSSVTKRTTSSRKCKVKDASTETPQLVNMVSNFYETTNNRIRSLTRALESEFGDPDKHGVVMQAVREISGLDENDILIVTKLVHEPKNMEIFFSLSMESRRKWYALYLLAGLKDSDYLC</sequence>
<evidence type="ECO:0000259" key="9">
    <source>
        <dbReference type="Pfam" id="PF13359"/>
    </source>
</evidence>
<protein>
    <recommendedName>
        <fullName evidence="13">Transposase</fullName>
    </recommendedName>
</protein>
<evidence type="ECO:0000256" key="8">
    <source>
        <dbReference type="SAM" id="MobiDB-lite"/>
    </source>
</evidence>
<comment type="cofactor">
    <cofactor evidence="1">
        <name>a divalent metal cation</name>
        <dbReference type="ChEBI" id="CHEBI:60240"/>
    </cofactor>
</comment>
<dbReference type="Proteomes" id="UP001289374">
    <property type="component" value="Unassembled WGS sequence"/>
</dbReference>
<dbReference type="Pfam" id="PF26138">
    <property type="entry name" value="DUF8040"/>
    <property type="match status" value="1"/>
</dbReference>
<evidence type="ECO:0000256" key="7">
    <source>
        <dbReference type="ARBA" id="ARBA00023242"/>
    </source>
</evidence>
<evidence type="ECO:0000313" key="11">
    <source>
        <dbReference type="EMBL" id="KAK4394166.1"/>
    </source>
</evidence>
<proteinExistence type="inferred from homology"/>
<accession>A0AAE1WIX4</accession>
<evidence type="ECO:0000256" key="6">
    <source>
        <dbReference type="ARBA" id="ARBA00022801"/>
    </source>
</evidence>
<keyword evidence="5" id="KW-0479">Metal-binding</keyword>
<feature type="compositionally biased region" description="Polar residues" evidence="8">
    <location>
        <begin position="316"/>
        <end position="325"/>
    </location>
</feature>
<comment type="similarity">
    <text evidence="3">Belongs to the HARBI1 family.</text>
</comment>
<evidence type="ECO:0000256" key="3">
    <source>
        <dbReference type="ARBA" id="ARBA00006958"/>
    </source>
</evidence>
<evidence type="ECO:0000256" key="5">
    <source>
        <dbReference type="ARBA" id="ARBA00022723"/>
    </source>
</evidence>
<reference evidence="11" key="2">
    <citation type="journal article" date="2024" name="Plant">
        <title>Genomic evolution and insights into agronomic trait innovations of Sesamum species.</title>
        <authorList>
            <person name="Miao H."/>
            <person name="Wang L."/>
            <person name="Qu L."/>
            <person name="Liu H."/>
            <person name="Sun Y."/>
            <person name="Le M."/>
            <person name="Wang Q."/>
            <person name="Wei S."/>
            <person name="Zheng Y."/>
            <person name="Lin W."/>
            <person name="Duan Y."/>
            <person name="Cao H."/>
            <person name="Xiong S."/>
            <person name="Wang X."/>
            <person name="Wei L."/>
            <person name="Li C."/>
            <person name="Ma Q."/>
            <person name="Ju M."/>
            <person name="Zhao R."/>
            <person name="Li G."/>
            <person name="Mu C."/>
            <person name="Tian Q."/>
            <person name="Mei H."/>
            <person name="Zhang T."/>
            <person name="Gao T."/>
            <person name="Zhang H."/>
        </authorList>
    </citation>
    <scope>NUCLEOTIDE SEQUENCE</scope>
    <source>
        <strain evidence="11">K16</strain>
    </source>
</reference>
<dbReference type="GO" id="GO:0004518">
    <property type="term" value="F:nuclease activity"/>
    <property type="evidence" value="ECO:0007669"/>
    <property type="project" value="UniProtKB-KW"/>
</dbReference>
<dbReference type="InterPro" id="IPR058353">
    <property type="entry name" value="DUF8040"/>
</dbReference>
<dbReference type="InterPro" id="IPR027806">
    <property type="entry name" value="HARBI1_dom"/>
</dbReference>
<feature type="domain" description="DUF8040" evidence="10">
    <location>
        <begin position="1"/>
        <end position="70"/>
    </location>
</feature>
<evidence type="ECO:0000313" key="12">
    <source>
        <dbReference type="Proteomes" id="UP001289374"/>
    </source>
</evidence>
<reference evidence="11" key="1">
    <citation type="submission" date="2020-06" db="EMBL/GenBank/DDBJ databases">
        <authorList>
            <person name="Li T."/>
            <person name="Hu X."/>
            <person name="Zhang T."/>
            <person name="Song X."/>
            <person name="Zhang H."/>
            <person name="Dai N."/>
            <person name="Sheng W."/>
            <person name="Hou X."/>
            <person name="Wei L."/>
        </authorList>
    </citation>
    <scope>NUCLEOTIDE SEQUENCE</scope>
    <source>
        <strain evidence="11">K16</strain>
        <tissue evidence="11">Leaf</tissue>
    </source>
</reference>
<dbReference type="GO" id="GO:0005634">
    <property type="term" value="C:nucleus"/>
    <property type="evidence" value="ECO:0007669"/>
    <property type="project" value="UniProtKB-SubCell"/>
</dbReference>
<gene>
    <name evidence="11" type="ORF">Sango_1887400</name>
</gene>
<dbReference type="GO" id="GO:0016787">
    <property type="term" value="F:hydrolase activity"/>
    <property type="evidence" value="ECO:0007669"/>
    <property type="project" value="UniProtKB-KW"/>
</dbReference>